<organism evidence="2 3">
    <name type="scientific">Stephania yunnanensis</name>
    <dbReference type="NCBI Taxonomy" id="152371"/>
    <lineage>
        <taxon>Eukaryota</taxon>
        <taxon>Viridiplantae</taxon>
        <taxon>Streptophyta</taxon>
        <taxon>Embryophyta</taxon>
        <taxon>Tracheophyta</taxon>
        <taxon>Spermatophyta</taxon>
        <taxon>Magnoliopsida</taxon>
        <taxon>Ranunculales</taxon>
        <taxon>Menispermaceae</taxon>
        <taxon>Menispermoideae</taxon>
        <taxon>Cissampelideae</taxon>
        <taxon>Stephania</taxon>
    </lineage>
</organism>
<gene>
    <name evidence="2" type="ORF">Syun_014890</name>
</gene>
<keyword evidence="3" id="KW-1185">Reference proteome</keyword>
<dbReference type="Pfam" id="PF22936">
    <property type="entry name" value="Pol_BBD"/>
    <property type="match status" value="1"/>
</dbReference>
<protein>
    <recommendedName>
        <fullName evidence="1">Retrovirus-related Pol polyprotein from transposon TNT 1-94-like beta-barrel domain-containing protein</fullName>
    </recommendedName>
</protein>
<dbReference type="Proteomes" id="UP001420932">
    <property type="component" value="Unassembled WGS sequence"/>
</dbReference>
<accession>A0AAP0JL18</accession>
<proteinExistence type="predicted"/>
<dbReference type="EMBL" id="JBBNAF010000006">
    <property type="protein sequence ID" value="KAK9135560.1"/>
    <property type="molecule type" value="Genomic_DNA"/>
</dbReference>
<dbReference type="AlphaFoldDB" id="A0AAP0JL18"/>
<reference evidence="2 3" key="1">
    <citation type="submission" date="2024-01" db="EMBL/GenBank/DDBJ databases">
        <title>Genome assemblies of Stephania.</title>
        <authorList>
            <person name="Yang L."/>
        </authorList>
    </citation>
    <scope>NUCLEOTIDE SEQUENCE [LARGE SCALE GENOMIC DNA]</scope>
    <source>
        <strain evidence="2">YNDBR</strain>
        <tissue evidence="2">Leaf</tissue>
    </source>
</reference>
<evidence type="ECO:0000259" key="1">
    <source>
        <dbReference type="Pfam" id="PF22936"/>
    </source>
</evidence>
<sequence length="202" mass="22597">MVQMVDKVTEVVAVVKVGRISGRCARSVEKQAMPQLVATIDLITLIWALFTTKRPLDLQFKVAPQQIRPPVPNPNAFFASSSNYIASPKSVNDQAWYGDSGASTHVTNDLIQLYNQSLYAGNDRLTVGNGSDLHISHIGSIKSEYLYNLLRFTDTLCVPSVTKNLLSISKLTNDNHIFVEFHPNHCFIKDRHTKTILLKRES</sequence>
<evidence type="ECO:0000313" key="3">
    <source>
        <dbReference type="Proteomes" id="UP001420932"/>
    </source>
</evidence>
<evidence type="ECO:0000313" key="2">
    <source>
        <dbReference type="EMBL" id="KAK9135560.1"/>
    </source>
</evidence>
<dbReference type="InterPro" id="IPR054722">
    <property type="entry name" value="PolX-like_BBD"/>
</dbReference>
<comment type="caution">
    <text evidence="2">The sequence shown here is derived from an EMBL/GenBank/DDBJ whole genome shotgun (WGS) entry which is preliminary data.</text>
</comment>
<name>A0AAP0JL18_9MAGN</name>
<feature type="domain" description="Retrovirus-related Pol polyprotein from transposon TNT 1-94-like beta-barrel" evidence="1">
    <location>
        <begin position="96"/>
        <end position="174"/>
    </location>
</feature>